<accession>A0ABZ2TAW4</accession>
<keyword evidence="2" id="KW-1185">Reference proteome</keyword>
<evidence type="ECO:0000313" key="1">
    <source>
        <dbReference type="EMBL" id="WYJ87284.1"/>
    </source>
</evidence>
<organism evidence="1 2">
    <name type="scientific">Candidatus Enterococcus lemimoniae</name>
    <dbReference type="NCBI Taxonomy" id="1834167"/>
    <lineage>
        <taxon>Bacteria</taxon>
        <taxon>Bacillati</taxon>
        <taxon>Bacillota</taxon>
        <taxon>Bacilli</taxon>
        <taxon>Lactobacillales</taxon>
        <taxon>Enterococcaceae</taxon>
        <taxon>Enterococcus</taxon>
    </lineage>
</organism>
<reference evidence="2" key="1">
    <citation type="submission" date="2017-05" db="EMBL/GenBank/DDBJ databases">
        <title>The Genome Sequence of EEnterococcus faecalis 9F2_4866.</title>
        <authorList>
            <consortium name="The Broad Institute Genomics Platform"/>
            <consortium name="The Broad Institute Genomic Center for Infectious Diseases"/>
            <person name="Earl A."/>
            <person name="Manson A."/>
            <person name="Schwartman J."/>
            <person name="Gilmore M."/>
            <person name="Abouelleil A."/>
            <person name="Cao P."/>
            <person name="Chapman S."/>
            <person name="Cusick C."/>
            <person name="Shea T."/>
            <person name="Young S."/>
            <person name="Neafsey D."/>
            <person name="Nusbaum C."/>
            <person name="Birren B."/>
        </authorList>
    </citation>
    <scope>NUCLEOTIDE SEQUENCE [LARGE SCALE GENOMIC DNA]</scope>
    <source>
        <strain evidence="2">12C11_DIV0727</strain>
    </source>
</reference>
<dbReference type="RefSeq" id="WP_339099677.1">
    <property type="nucleotide sequence ID" value="NZ_CP147248.1"/>
</dbReference>
<protein>
    <submittedName>
        <fullName evidence="1">Uncharacterized protein</fullName>
    </submittedName>
</protein>
<sequence length="322" mass="38815">MERVKFYSSSDMSIGYHFDRLKELIESCEKLELNNFLDILEAYNVLKFISNNIYPIDLSDKQIKEAKGRFNSKINQFFNGISKEDISEIFSYFFFSDESELDENIAKKLDNDSIDEYSNTLFREDFLECYEQYKLDYKISEDDLRKYIEEYEIPIWYFIGTQYFIIKYPDLMKDIFLEKANNFELLLDNYTGGKNKRFIPTNITKDEMYKFCEQYIEYTFANLNYIRLLNQGIQGLKELTIDAKLKLKSRKRCEQIEQEIFSDKNRGIGQRIAVYTEKEHYNVAKDEFKNLIDVDYLKKENSKENLLEYMMYFNFFLQTIGY</sequence>
<dbReference type="EMBL" id="CP147248">
    <property type="protein sequence ID" value="WYJ87284.1"/>
    <property type="molecule type" value="Genomic_DNA"/>
</dbReference>
<proteinExistence type="predicted"/>
<dbReference type="Proteomes" id="UP000195080">
    <property type="component" value="Chromosome"/>
</dbReference>
<name>A0ABZ2TAW4_9ENTE</name>
<evidence type="ECO:0000313" key="2">
    <source>
        <dbReference type="Proteomes" id="UP000195080"/>
    </source>
</evidence>
<gene>
    <name evidence="1" type="ORF">A5866_002379</name>
</gene>